<sequence>MPSRKDIFVNGGFYHIFNKTLDKRDLFQLKEMSQIFLHLMVYYRSCSSRIRFSHYRRLPLPTRKMIDKKIRNKKNYKVEILAYCLMPNHFHFLLKQKRNNGVIRFMSDTVNSITRYYNEKYKRSGPLFLTQFKSKRIRGHEQLLHTSRYIHLNPYSGNVLKTAKEIETYDLSSFREYITDVTVKRCDTGFILDLFKQNRKRYKEFVCANAEYQRSIERIKQREKFT</sequence>
<gene>
    <name evidence="2" type="ORF">COT62_01330</name>
</gene>
<evidence type="ECO:0000313" key="2">
    <source>
        <dbReference type="EMBL" id="PIS15883.1"/>
    </source>
</evidence>
<dbReference type="AlphaFoldDB" id="A0A2H0WTA0"/>
<feature type="domain" description="Transposase IS200-like" evidence="1">
    <location>
        <begin position="9"/>
        <end position="153"/>
    </location>
</feature>
<dbReference type="EMBL" id="PEZG01000029">
    <property type="protein sequence ID" value="PIS15883.1"/>
    <property type="molecule type" value="Genomic_DNA"/>
</dbReference>
<dbReference type="GO" id="GO:0003677">
    <property type="term" value="F:DNA binding"/>
    <property type="evidence" value="ECO:0007669"/>
    <property type="project" value="InterPro"/>
</dbReference>
<dbReference type="PANTHER" id="PTHR34322">
    <property type="entry name" value="TRANSPOSASE, Y1_TNP DOMAIN-CONTAINING"/>
    <property type="match status" value="1"/>
</dbReference>
<dbReference type="GO" id="GO:0004803">
    <property type="term" value="F:transposase activity"/>
    <property type="evidence" value="ECO:0007669"/>
    <property type="project" value="InterPro"/>
</dbReference>
<dbReference type="InterPro" id="IPR002686">
    <property type="entry name" value="Transposase_17"/>
</dbReference>
<organism evidence="2 3">
    <name type="scientific">Candidatus Roizmanbacteria bacterium CG09_land_8_20_14_0_10_41_9</name>
    <dbReference type="NCBI Taxonomy" id="1974850"/>
    <lineage>
        <taxon>Bacteria</taxon>
        <taxon>Candidatus Roizmaniibacteriota</taxon>
    </lineage>
</organism>
<dbReference type="GO" id="GO:0006313">
    <property type="term" value="P:DNA transposition"/>
    <property type="evidence" value="ECO:0007669"/>
    <property type="project" value="InterPro"/>
</dbReference>
<dbReference type="Gene3D" id="3.30.70.1290">
    <property type="entry name" value="Transposase IS200-like"/>
    <property type="match status" value="1"/>
</dbReference>
<accession>A0A2H0WTA0</accession>
<protein>
    <recommendedName>
        <fullName evidence="1">Transposase IS200-like domain-containing protein</fullName>
    </recommendedName>
</protein>
<dbReference type="PANTHER" id="PTHR34322:SF2">
    <property type="entry name" value="TRANSPOSASE IS200-LIKE DOMAIN-CONTAINING PROTEIN"/>
    <property type="match status" value="1"/>
</dbReference>
<dbReference type="Proteomes" id="UP000231198">
    <property type="component" value="Unassembled WGS sequence"/>
</dbReference>
<dbReference type="InterPro" id="IPR036515">
    <property type="entry name" value="Transposase_17_sf"/>
</dbReference>
<evidence type="ECO:0000259" key="1">
    <source>
        <dbReference type="SMART" id="SM01321"/>
    </source>
</evidence>
<evidence type="ECO:0000313" key="3">
    <source>
        <dbReference type="Proteomes" id="UP000231198"/>
    </source>
</evidence>
<dbReference type="SMART" id="SM01321">
    <property type="entry name" value="Y1_Tnp"/>
    <property type="match status" value="1"/>
</dbReference>
<name>A0A2H0WTA0_9BACT</name>
<dbReference type="Pfam" id="PF01797">
    <property type="entry name" value="Y1_Tnp"/>
    <property type="match status" value="1"/>
</dbReference>
<dbReference type="SUPFAM" id="SSF143422">
    <property type="entry name" value="Transposase IS200-like"/>
    <property type="match status" value="1"/>
</dbReference>
<proteinExistence type="predicted"/>
<comment type="caution">
    <text evidence="2">The sequence shown here is derived from an EMBL/GenBank/DDBJ whole genome shotgun (WGS) entry which is preliminary data.</text>
</comment>
<reference evidence="3" key="1">
    <citation type="submission" date="2017-09" db="EMBL/GenBank/DDBJ databases">
        <title>Depth-based differentiation of microbial function through sediment-hosted aquifers and enrichment of novel symbionts in the deep terrestrial subsurface.</title>
        <authorList>
            <person name="Probst A.J."/>
            <person name="Ladd B."/>
            <person name="Jarett J.K."/>
            <person name="Geller-Mcgrath D.E."/>
            <person name="Sieber C.M.K."/>
            <person name="Emerson J.B."/>
            <person name="Anantharaman K."/>
            <person name="Thomas B.C."/>
            <person name="Malmstrom R."/>
            <person name="Stieglmeier M."/>
            <person name="Klingl A."/>
            <person name="Woyke T."/>
            <person name="Ryan C.M."/>
            <person name="Banfield J.F."/>
        </authorList>
    </citation>
    <scope>NUCLEOTIDE SEQUENCE [LARGE SCALE GENOMIC DNA]</scope>
</reference>